<dbReference type="EMBL" id="JBHMEA010000007">
    <property type="protein sequence ID" value="MFB9230650.1"/>
    <property type="molecule type" value="Genomic_DNA"/>
</dbReference>
<reference evidence="3 4" key="1">
    <citation type="submission" date="2024-09" db="EMBL/GenBank/DDBJ databases">
        <authorList>
            <person name="Sun Q."/>
            <person name="Mori K."/>
        </authorList>
    </citation>
    <scope>NUCLEOTIDE SEQUENCE [LARGE SCALE GENOMIC DNA]</scope>
    <source>
        <strain evidence="3 4">CECT 8726</strain>
    </source>
</reference>
<name>A0ABV5JB14_9RHOB</name>
<evidence type="ECO:0000313" key="3">
    <source>
        <dbReference type="EMBL" id="MFB9230650.1"/>
    </source>
</evidence>
<dbReference type="InterPro" id="IPR052698">
    <property type="entry name" value="MoCofactor_Util/Proc"/>
</dbReference>
<accession>A0ABV5JB14</accession>
<dbReference type="Proteomes" id="UP001589683">
    <property type="component" value="Unassembled WGS sequence"/>
</dbReference>
<feature type="domain" description="XdhC Rossmann" evidence="2">
    <location>
        <begin position="126"/>
        <end position="260"/>
    </location>
</feature>
<dbReference type="Gene3D" id="3.40.50.720">
    <property type="entry name" value="NAD(P)-binding Rossmann-like Domain"/>
    <property type="match status" value="1"/>
</dbReference>
<sequence length="274" mass="28705">MNDTFIEDHISKLRASGAPFAIATVVRTVNATSAKPGDKAIVLEDGAITEGWIGGGCVRSAVKKASLIAMKEGAAQFISLKPEGLLKAEGVAPGDERDGIRFARNGCPSKGSMDIFIEPVIPQAELVICGRSPVALSLADLAGGFNFSRTLCAPELRAADAPVVENLQGSYEFTASSGGAQFVVVATQGQGDEPAMRAALSSGASYIAFVGSRQKFETIRQRLIDAGISQELLDNVKSPAGLDIGAITPDEIALSILSEVVAHRRSHQRIRAKS</sequence>
<keyword evidence="4" id="KW-1185">Reference proteome</keyword>
<evidence type="ECO:0000259" key="1">
    <source>
        <dbReference type="Pfam" id="PF02625"/>
    </source>
</evidence>
<dbReference type="Pfam" id="PF02625">
    <property type="entry name" value="XdhC_CoxI"/>
    <property type="match status" value="1"/>
</dbReference>
<dbReference type="RefSeq" id="WP_213887461.1">
    <property type="nucleotide sequence ID" value="NZ_JAGFNU010000001.1"/>
</dbReference>
<gene>
    <name evidence="3" type="ORF">ACFFUT_02470</name>
</gene>
<dbReference type="PANTHER" id="PTHR30388">
    <property type="entry name" value="ALDEHYDE OXIDOREDUCTASE MOLYBDENUM COFACTOR ASSEMBLY PROTEIN"/>
    <property type="match status" value="1"/>
</dbReference>
<evidence type="ECO:0000259" key="2">
    <source>
        <dbReference type="Pfam" id="PF13478"/>
    </source>
</evidence>
<comment type="caution">
    <text evidence="3">The sequence shown here is derived from an EMBL/GenBank/DDBJ whole genome shotgun (WGS) entry which is preliminary data.</text>
</comment>
<dbReference type="PANTHER" id="PTHR30388:SF4">
    <property type="entry name" value="MOLYBDENUM COFACTOR INSERTION CHAPERONE PAOD"/>
    <property type="match status" value="1"/>
</dbReference>
<feature type="domain" description="XdhC- CoxI" evidence="1">
    <location>
        <begin position="14"/>
        <end position="77"/>
    </location>
</feature>
<organism evidence="3 4">
    <name type="scientific">Pseudohalocynthiibacter aestuariivivens</name>
    <dbReference type="NCBI Taxonomy" id="1591409"/>
    <lineage>
        <taxon>Bacteria</taxon>
        <taxon>Pseudomonadati</taxon>
        <taxon>Pseudomonadota</taxon>
        <taxon>Alphaproteobacteria</taxon>
        <taxon>Rhodobacterales</taxon>
        <taxon>Paracoccaceae</taxon>
        <taxon>Pseudohalocynthiibacter</taxon>
    </lineage>
</organism>
<evidence type="ECO:0000313" key="4">
    <source>
        <dbReference type="Proteomes" id="UP001589683"/>
    </source>
</evidence>
<proteinExistence type="predicted"/>
<dbReference type="Pfam" id="PF13478">
    <property type="entry name" value="XdhC_C"/>
    <property type="match status" value="1"/>
</dbReference>
<dbReference type="InterPro" id="IPR003777">
    <property type="entry name" value="XdhC_CoxI"/>
</dbReference>
<dbReference type="InterPro" id="IPR027051">
    <property type="entry name" value="XdhC_Rossmann_dom"/>
</dbReference>
<protein>
    <submittedName>
        <fullName evidence="3">XdhC family protein</fullName>
    </submittedName>
</protein>